<name>U4LNL6_PYROM</name>
<dbReference type="AlphaFoldDB" id="U4LNL6"/>
<dbReference type="OrthoDB" id="10603923at2759"/>
<accession>U4LNL6</accession>
<evidence type="ECO:0000313" key="2">
    <source>
        <dbReference type="EMBL" id="CCX33538.1"/>
    </source>
</evidence>
<keyword evidence="3" id="KW-1185">Reference proteome</keyword>
<reference evidence="2 3" key="1">
    <citation type="journal article" date="2013" name="PLoS Genet.">
        <title>The genome and development-dependent transcriptomes of Pyronema confluens: a window into fungal evolution.</title>
        <authorList>
            <person name="Traeger S."/>
            <person name="Altegoer F."/>
            <person name="Freitag M."/>
            <person name="Gabaldon T."/>
            <person name="Kempken F."/>
            <person name="Kumar A."/>
            <person name="Marcet-Houben M."/>
            <person name="Poggeler S."/>
            <person name="Stajich J.E."/>
            <person name="Nowrousian M."/>
        </authorList>
    </citation>
    <scope>NUCLEOTIDE SEQUENCE [LARGE SCALE GENOMIC DNA]</scope>
    <source>
        <strain evidence="3">CBS 100304</strain>
        <tissue evidence="2">Vegetative mycelium</tissue>
    </source>
</reference>
<sequence length="301" mass="33963">MDTPDPPRLLADGMIPTMTSEEFQKMLENLRQGGATVPPCTPPNHRPQGAQGAQGIMSASPIPWWSPTPPPVHAVPNLPRSHTVFVTGSTAASPSPPPAYSPINSPRDSYVWPSIQSIAAGTPTPFSVDHTSCRRTLEQLKSQHSEQIDKMNKEIFQAQVDMWYARDEHAKTKDLLAAAKQERDSAPNGLEEEVMQLREQIRDLVRERDVARMEGVEMKEELSEVKGELEGVRMELGFVKAEKERLRDEVGKYEREKEMRELEEMVEKQLKIKKDKEEERRLQMVPGAFPASDIEVFRSAV</sequence>
<dbReference type="EMBL" id="HF936132">
    <property type="protein sequence ID" value="CCX33538.1"/>
    <property type="molecule type" value="Genomic_DNA"/>
</dbReference>
<feature type="coiled-coil region" evidence="1">
    <location>
        <begin position="194"/>
        <end position="279"/>
    </location>
</feature>
<evidence type="ECO:0000313" key="3">
    <source>
        <dbReference type="Proteomes" id="UP000018144"/>
    </source>
</evidence>
<gene>
    <name evidence="2" type="ORF">PCON_01380</name>
</gene>
<organism evidence="2 3">
    <name type="scientific">Pyronema omphalodes (strain CBS 100304)</name>
    <name type="common">Pyronema confluens</name>
    <dbReference type="NCBI Taxonomy" id="1076935"/>
    <lineage>
        <taxon>Eukaryota</taxon>
        <taxon>Fungi</taxon>
        <taxon>Dikarya</taxon>
        <taxon>Ascomycota</taxon>
        <taxon>Pezizomycotina</taxon>
        <taxon>Pezizomycetes</taxon>
        <taxon>Pezizales</taxon>
        <taxon>Pyronemataceae</taxon>
        <taxon>Pyronema</taxon>
    </lineage>
</organism>
<proteinExistence type="predicted"/>
<keyword evidence="1" id="KW-0175">Coiled coil</keyword>
<dbReference type="Proteomes" id="UP000018144">
    <property type="component" value="Unassembled WGS sequence"/>
</dbReference>
<evidence type="ECO:0000256" key="1">
    <source>
        <dbReference type="SAM" id="Coils"/>
    </source>
</evidence>
<protein>
    <submittedName>
        <fullName evidence="2">Uncharacterized protein</fullName>
    </submittedName>
</protein>